<comment type="subcellular location">
    <subcellularLocation>
        <location evidence="1 18">Cell inner membrane</location>
        <topology evidence="1 18">Multi-pass membrane protein</topology>
    </subcellularLocation>
</comment>
<evidence type="ECO:0000256" key="4">
    <source>
        <dbReference type="ARBA" id="ARBA00022475"/>
    </source>
</evidence>
<dbReference type="Pfam" id="PF02683">
    <property type="entry name" value="DsbD_TM"/>
    <property type="match status" value="1"/>
</dbReference>
<feature type="transmembrane region" description="Helical" evidence="18">
    <location>
        <begin position="381"/>
        <end position="405"/>
    </location>
</feature>
<dbReference type="GO" id="GO:0045454">
    <property type="term" value="P:cell redox homeostasis"/>
    <property type="evidence" value="ECO:0007669"/>
    <property type="project" value="TreeGrafter"/>
</dbReference>
<feature type="domain" description="Thioredoxin" evidence="19">
    <location>
        <begin position="618"/>
        <end position="755"/>
    </location>
</feature>
<keyword evidence="14 18" id="KW-1015">Disulfide bond</keyword>
<feature type="transmembrane region" description="Helical" evidence="18">
    <location>
        <begin position="460"/>
        <end position="490"/>
    </location>
</feature>
<accession>A0A2S6HJL8</accession>
<feature type="signal peptide" evidence="18">
    <location>
        <begin position="1"/>
        <end position="21"/>
    </location>
</feature>
<evidence type="ECO:0000256" key="17">
    <source>
        <dbReference type="ARBA" id="ARBA00047804"/>
    </source>
</evidence>
<dbReference type="GO" id="GO:0017004">
    <property type="term" value="P:cytochrome complex assembly"/>
    <property type="evidence" value="ECO:0007669"/>
    <property type="project" value="UniProtKB-UniRule"/>
</dbReference>
<dbReference type="CDD" id="cd02953">
    <property type="entry name" value="DsbDgamma"/>
    <property type="match status" value="1"/>
</dbReference>
<evidence type="ECO:0000256" key="18">
    <source>
        <dbReference type="HAMAP-Rule" id="MF_00399"/>
    </source>
</evidence>
<dbReference type="InterPro" id="IPR036929">
    <property type="entry name" value="DsbDN_sf"/>
</dbReference>
<dbReference type="GO" id="GO:0009055">
    <property type="term" value="F:electron transfer activity"/>
    <property type="evidence" value="ECO:0007669"/>
    <property type="project" value="UniProtKB-UniRule"/>
</dbReference>
<keyword evidence="4 18" id="KW-1003">Cell membrane</keyword>
<dbReference type="GO" id="GO:0047134">
    <property type="term" value="F:protein-disulfide reductase [NAD(P)H] activity"/>
    <property type="evidence" value="ECO:0007669"/>
    <property type="project" value="UniProtKB-UniRule"/>
</dbReference>
<dbReference type="NCBIfam" id="NF001419">
    <property type="entry name" value="PRK00293.1"/>
    <property type="match status" value="1"/>
</dbReference>
<keyword evidence="9 18" id="KW-0249">Electron transport</keyword>
<feature type="chain" id="PRO_5015792255" description="Thiol:disulfide interchange protein DsbD" evidence="18">
    <location>
        <begin position="22"/>
        <end position="755"/>
    </location>
</feature>
<evidence type="ECO:0000256" key="1">
    <source>
        <dbReference type="ARBA" id="ARBA00004429"/>
    </source>
</evidence>
<dbReference type="HAMAP" id="MF_00399">
    <property type="entry name" value="DbsD"/>
    <property type="match status" value="1"/>
</dbReference>
<dbReference type="InterPro" id="IPR028250">
    <property type="entry name" value="DsbDN"/>
</dbReference>
<comment type="similarity">
    <text evidence="2 18">Belongs to the thioredoxin family. DsbD subfamily.</text>
</comment>
<evidence type="ECO:0000256" key="8">
    <source>
        <dbReference type="ARBA" id="ARBA00022748"/>
    </source>
</evidence>
<comment type="function">
    <text evidence="18">Required to facilitate the formation of correct disulfide bonds in some periplasmic proteins and for the assembly of the periplasmic c-type cytochromes. Acts by transferring electrons from cytoplasmic thioredoxin to the periplasm. This transfer involves a cascade of disulfide bond formation and reduction steps.</text>
</comment>
<feature type="disulfide bond" description="Redox-active" evidence="18">
    <location>
        <begin position="670"/>
        <end position="673"/>
    </location>
</feature>
<feature type="transmembrane region" description="Helical" evidence="18">
    <location>
        <begin position="502"/>
        <end position="525"/>
    </location>
</feature>
<dbReference type="Gene3D" id="2.60.40.1250">
    <property type="entry name" value="Thiol:disulfide interchange protein DsbD, N-terminal domain"/>
    <property type="match status" value="2"/>
</dbReference>
<keyword evidence="8 18" id="KW-0201">Cytochrome c-type biogenesis</keyword>
<dbReference type="Pfam" id="PF11412">
    <property type="entry name" value="DsbD_N"/>
    <property type="match status" value="2"/>
</dbReference>
<dbReference type="GO" id="GO:0005886">
    <property type="term" value="C:plasma membrane"/>
    <property type="evidence" value="ECO:0007669"/>
    <property type="project" value="UniProtKB-SubCell"/>
</dbReference>
<dbReference type="EMBL" id="PTIZ01000001">
    <property type="protein sequence ID" value="PPK77669.1"/>
    <property type="molecule type" value="Genomic_DNA"/>
</dbReference>
<dbReference type="RefSeq" id="WP_104427148.1">
    <property type="nucleotide sequence ID" value="NZ_PTIZ01000001.1"/>
</dbReference>
<evidence type="ECO:0000256" key="10">
    <source>
        <dbReference type="ARBA" id="ARBA00022989"/>
    </source>
</evidence>
<evidence type="ECO:0000256" key="16">
    <source>
        <dbReference type="ARBA" id="ARBA00047388"/>
    </source>
</evidence>
<evidence type="ECO:0000256" key="11">
    <source>
        <dbReference type="ARBA" id="ARBA00023002"/>
    </source>
</evidence>
<feature type="transmembrane region" description="Helical" evidence="18">
    <location>
        <begin position="537"/>
        <end position="555"/>
    </location>
</feature>
<keyword evidence="5 18" id="KW-0997">Cell inner membrane</keyword>
<dbReference type="InterPro" id="IPR022910">
    <property type="entry name" value="Thiol_diS_interchange_DbsD"/>
</dbReference>
<feature type="disulfide bond" description="Redox-active" evidence="18">
    <location>
        <begin position="356"/>
        <end position="478"/>
    </location>
</feature>
<dbReference type="Proteomes" id="UP000240010">
    <property type="component" value="Unassembled WGS sequence"/>
</dbReference>
<dbReference type="Gene3D" id="3.40.30.10">
    <property type="entry name" value="Glutaredoxin"/>
    <property type="match status" value="1"/>
</dbReference>
<proteinExistence type="inferred from homology"/>
<comment type="catalytic activity">
    <reaction evidence="16 18">
        <text>[protein]-dithiol + NAD(+) = [protein]-disulfide + NADH + H(+)</text>
        <dbReference type="Rhea" id="RHEA:18749"/>
        <dbReference type="Rhea" id="RHEA-COMP:10593"/>
        <dbReference type="Rhea" id="RHEA-COMP:10594"/>
        <dbReference type="ChEBI" id="CHEBI:15378"/>
        <dbReference type="ChEBI" id="CHEBI:29950"/>
        <dbReference type="ChEBI" id="CHEBI:50058"/>
        <dbReference type="ChEBI" id="CHEBI:57540"/>
        <dbReference type="ChEBI" id="CHEBI:57945"/>
        <dbReference type="EC" id="1.8.1.8"/>
    </reaction>
</comment>
<dbReference type="PROSITE" id="PS51352">
    <property type="entry name" value="THIOREDOXIN_2"/>
    <property type="match status" value="1"/>
</dbReference>
<feature type="disulfide bond" description="Redox-active" evidence="18">
    <location>
        <begin position="293"/>
        <end position="299"/>
    </location>
</feature>
<evidence type="ECO:0000256" key="12">
    <source>
        <dbReference type="ARBA" id="ARBA00023027"/>
    </source>
</evidence>
<keyword evidence="3 18" id="KW-0813">Transport</keyword>
<comment type="caution">
    <text evidence="20">The sequence shown here is derived from an EMBL/GenBank/DDBJ whole genome shotgun (WGS) entry which is preliminary data.</text>
</comment>
<gene>
    <name evidence="18" type="primary">dsbD</name>
    <name evidence="20" type="ORF">B0F87_10147</name>
</gene>
<dbReference type="EC" id="1.8.1.8" evidence="18"/>
<name>A0A2S6HJL8_9GAMM</name>
<dbReference type="InterPro" id="IPR036249">
    <property type="entry name" value="Thioredoxin-like_sf"/>
</dbReference>
<dbReference type="PANTHER" id="PTHR32234:SF0">
    <property type="entry name" value="THIOL:DISULFIDE INTERCHANGE PROTEIN DSBD"/>
    <property type="match status" value="1"/>
</dbReference>
<evidence type="ECO:0000256" key="6">
    <source>
        <dbReference type="ARBA" id="ARBA00022692"/>
    </source>
</evidence>
<dbReference type="SUPFAM" id="SSF52833">
    <property type="entry name" value="Thioredoxin-like"/>
    <property type="match status" value="1"/>
</dbReference>
<feature type="transmembrane region" description="Helical" evidence="18">
    <location>
        <begin position="341"/>
        <end position="369"/>
    </location>
</feature>
<dbReference type="PANTHER" id="PTHR32234">
    <property type="entry name" value="THIOL:DISULFIDE INTERCHANGE PROTEIN DSBD"/>
    <property type="match status" value="1"/>
</dbReference>
<keyword evidence="6 18" id="KW-0812">Transmembrane</keyword>
<dbReference type="Pfam" id="PF13899">
    <property type="entry name" value="Thioredoxin_7"/>
    <property type="match status" value="1"/>
</dbReference>
<evidence type="ECO:0000256" key="14">
    <source>
        <dbReference type="ARBA" id="ARBA00023157"/>
    </source>
</evidence>
<dbReference type="AlphaFoldDB" id="A0A2S6HJL8"/>
<keyword evidence="7 18" id="KW-0732">Signal</keyword>
<protein>
    <recommendedName>
        <fullName evidence="18">Thiol:disulfide interchange protein DsbD</fullName>
        <ecNumber evidence="18">1.8.1.8</ecNumber>
    </recommendedName>
    <alternativeName>
        <fullName evidence="18">Protein-disulfide reductase</fullName>
        <shortName evidence="18">Disulfide reductase</shortName>
    </alternativeName>
</protein>
<keyword evidence="10 18" id="KW-1133">Transmembrane helix</keyword>
<evidence type="ECO:0000313" key="21">
    <source>
        <dbReference type="Proteomes" id="UP000240010"/>
    </source>
</evidence>
<feature type="transmembrane region" description="Helical" evidence="18">
    <location>
        <begin position="417"/>
        <end position="439"/>
    </location>
</feature>
<organism evidence="20 21">
    <name type="scientific">Methylobacter tundripaludum</name>
    <dbReference type="NCBI Taxonomy" id="173365"/>
    <lineage>
        <taxon>Bacteria</taxon>
        <taxon>Pseudomonadati</taxon>
        <taxon>Pseudomonadota</taxon>
        <taxon>Gammaproteobacteria</taxon>
        <taxon>Methylococcales</taxon>
        <taxon>Methylococcaceae</taxon>
        <taxon>Methylobacter</taxon>
    </lineage>
</organism>
<reference evidence="20 21" key="1">
    <citation type="submission" date="2018-02" db="EMBL/GenBank/DDBJ databases">
        <title>Subsurface microbial communities from deep shales in Ohio and West Virginia, USA.</title>
        <authorList>
            <person name="Wrighton K."/>
        </authorList>
    </citation>
    <scope>NUCLEOTIDE SEQUENCE [LARGE SCALE GENOMIC DNA]</scope>
    <source>
        <strain evidence="20 21">OWC-DMM</strain>
    </source>
</reference>
<evidence type="ECO:0000259" key="19">
    <source>
        <dbReference type="PROSITE" id="PS51352"/>
    </source>
</evidence>
<dbReference type="SUPFAM" id="SSF74863">
    <property type="entry name" value="Thiol:disulfide interchange protein DsbD, N-terminal domain (DsbD-alpha)"/>
    <property type="match status" value="2"/>
</dbReference>
<evidence type="ECO:0000256" key="7">
    <source>
        <dbReference type="ARBA" id="ARBA00022729"/>
    </source>
</evidence>
<evidence type="ECO:0000256" key="3">
    <source>
        <dbReference type="ARBA" id="ARBA00022448"/>
    </source>
</evidence>
<dbReference type="InterPro" id="IPR035671">
    <property type="entry name" value="DsbD_gamma"/>
</dbReference>
<feature type="transmembrane region" description="Helical" evidence="18">
    <location>
        <begin position="561"/>
        <end position="579"/>
    </location>
</feature>
<keyword evidence="11 18" id="KW-0560">Oxidoreductase</keyword>
<evidence type="ECO:0000256" key="13">
    <source>
        <dbReference type="ARBA" id="ARBA00023136"/>
    </source>
</evidence>
<keyword evidence="13 18" id="KW-0472">Membrane</keyword>
<comment type="catalytic activity">
    <reaction evidence="17 18">
        <text>[protein]-dithiol + NADP(+) = [protein]-disulfide + NADPH + H(+)</text>
        <dbReference type="Rhea" id="RHEA:18753"/>
        <dbReference type="Rhea" id="RHEA-COMP:10593"/>
        <dbReference type="Rhea" id="RHEA-COMP:10594"/>
        <dbReference type="ChEBI" id="CHEBI:15378"/>
        <dbReference type="ChEBI" id="CHEBI:29950"/>
        <dbReference type="ChEBI" id="CHEBI:50058"/>
        <dbReference type="ChEBI" id="CHEBI:57783"/>
        <dbReference type="ChEBI" id="CHEBI:58349"/>
        <dbReference type="EC" id="1.8.1.8"/>
    </reaction>
</comment>
<feature type="transmembrane region" description="Helical" evidence="18">
    <location>
        <begin position="591"/>
        <end position="612"/>
    </location>
</feature>
<evidence type="ECO:0000256" key="15">
    <source>
        <dbReference type="ARBA" id="ARBA00023284"/>
    </source>
</evidence>
<evidence type="ECO:0000313" key="20">
    <source>
        <dbReference type="EMBL" id="PPK77669.1"/>
    </source>
</evidence>
<evidence type="ECO:0000256" key="2">
    <source>
        <dbReference type="ARBA" id="ARBA00007241"/>
    </source>
</evidence>
<evidence type="ECO:0000256" key="9">
    <source>
        <dbReference type="ARBA" id="ARBA00022982"/>
    </source>
</evidence>
<keyword evidence="15 18" id="KW-0676">Redox-active center</keyword>
<dbReference type="InterPro" id="IPR003834">
    <property type="entry name" value="Cyt_c_assmbl_TM_dom"/>
</dbReference>
<evidence type="ECO:0000256" key="5">
    <source>
        <dbReference type="ARBA" id="ARBA00022519"/>
    </source>
</evidence>
<keyword evidence="12 18" id="KW-0520">NAD</keyword>
<dbReference type="InterPro" id="IPR013766">
    <property type="entry name" value="Thioredoxin_domain"/>
</dbReference>
<sequence precursor="true">MPLFKIIVLCFLSLVSQSTFALGADEILPPDQAFKVSAKAIAADRIEISWDIAEGYYLYRNKMRFESKTGQIRLGEPAFPSGQTHQDENFGDVIIYRNTLNVPVTLTVENGASSLQLLVQYQGCADRGICYPPQKTTFDLKLPAPSAKIDPVKQLLKGAQSLKLNLFEDDQSARSGLARAAPEGERAGTARYELLQPDQAFEFFASVKDDHTVHVNWRIADGYYLYREKVQFELINADGVKLGAYDIPRGAPKQDEAFGQVETFHDELDFDLPLIRSNQAAQTITLLTKYQGCADRGVCYPPMSKKIDLALPIAQQPAAPQLSEQDQIVQSLHKDSLPITLLSFFGFGLLLSLTPCIFPMIPILSGIIVGHGNRITTGRAFSLSLSYVIASALTYTVFGILAALFGSNLQTAFQQPWIIGLFSAVFVALSLSMFGFYHLELPKSLQVKLHNSSEIHRDGSLWGAAIMGSLSSLIVGPCVAAPLAGALIYIGQTGDAVLGGSALFALGLGMGVPLLLLGASAGKLLPKAGDWLNSTKAVFGVIMLAVAVWMLSRILPGNVIMMLWAMLLIFPAIYLSAVDPLPENSSGWRKLWKGLGLMMLAYGLLLLIGFSLGNSNPLKPLQGLGVSNAQAAEPGIIFERVASIAALEARIKQANANHQPVMLDFYADWCISCKEMETYTLADPRVKQALKGYALLQIDVTNNSDDDKALLTKFNLIGPPAILFFGLDHQEKTASRVIGYQDAETFIKSLQRNSL</sequence>